<evidence type="ECO:0000313" key="3">
    <source>
        <dbReference type="EMBL" id="CAK62376.1"/>
    </source>
</evidence>
<dbReference type="SUPFAM" id="SSF56300">
    <property type="entry name" value="Metallo-dependent phosphatases"/>
    <property type="match status" value="1"/>
</dbReference>
<comment type="similarity">
    <text evidence="1">Belongs to the PPP phosphatase family.</text>
</comment>
<proteinExistence type="inferred from homology"/>
<dbReference type="EMBL" id="CT868019">
    <property type="protein sequence ID" value="CAK62376.1"/>
    <property type="molecule type" value="Genomic_DNA"/>
</dbReference>
<dbReference type="EC" id="3.1.3.16" evidence="1"/>
<dbReference type="InterPro" id="IPR029052">
    <property type="entry name" value="Metallo-depent_PP-like"/>
</dbReference>
<dbReference type="PROSITE" id="PS00125">
    <property type="entry name" value="SER_THR_PHOSPHATASE"/>
    <property type="match status" value="1"/>
</dbReference>
<dbReference type="Pfam" id="PF00149">
    <property type="entry name" value="Metallophos"/>
    <property type="match status" value="1"/>
</dbReference>
<dbReference type="eggNOG" id="KOG0374">
    <property type="taxonomic scope" value="Eukaryota"/>
</dbReference>
<feature type="domain" description="Serine/threonine specific protein phosphatases" evidence="2">
    <location>
        <begin position="539"/>
        <end position="544"/>
    </location>
</feature>
<dbReference type="InParanoid" id="A0BV09"/>
<dbReference type="eggNOG" id="KOG0379">
    <property type="taxonomic scope" value="Eukaryota"/>
</dbReference>
<dbReference type="STRING" id="5888.A0BV09"/>
<dbReference type="PANTHER" id="PTHR46422:SF4">
    <property type="entry name" value="SERINE_THREONINE-PROTEIN PHOSPHATASE BSL3"/>
    <property type="match status" value="1"/>
</dbReference>
<evidence type="ECO:0000259" key="2">
    <source>
        <dbReference type="PROSITE" id="PS00125"/>
    </source>
</evidence>
<evidence type="ECO:0000256" key="1">
    <source>
        <dbReference type="RuleBase" id="RU004273"/>
    </source>
</evidence>
<dbReference type="PANTHER" id="PTHR46422">
    <property type="entry name" value="SERINE/THREONINE-PROTEIN PHOSPHATASE BSL3"/>
    <property type="match status" value="1"/>
</dbReference>
<dbReference type="RefSeq" id="XP_001429774.1">
    <property type="nucleotide sequence ID" value="XM_001429737.1"/>
</dbReference>
<protein>
    <recommendedName>
        <fullName evidence="1">Serine/threonine-protein phosphatase</fullName>
        <ecNumber evidence="1">3.1.3.16</ecNumber>
    </recommendedName>
</protein>
<organism evidence="3 4">
    <name type="scientific">Paramecium tetraurelia</name>
    <dbReference type="NCBI Taxonomy" id="5888"/>
    <lineage>
        <taxon>Eukaryota</taxon>
        <taxon>Sar</taxon>
        <taxon>Alveolata</taxon>
        <taxon>Ciliophora</taxon>
        <taxon>Intramacronucleata</taxon>
        <taxon>Oligohymenophorea</taxon>
        <taxon>Peniculida</taxon>
        <taxon>Parameciidae</taxon>
        <taxon>Paramecium</taxon>
    </lineage>
</organism>
<dbReference type="AlphaFoldDB" id="A0BV09"/>
<dbReference type="OMA" id="EMLTINV"/>
<dbReference type="SMART" id="SM00156">
    <property type="entry name" value="PP2Ac"/>
    <property type="match status" value="1"/>
</dbReference>
<dbReference type="GO" id="GO:0005634">
    <property type="term" value="C:nucleus"/>
    <property type="evidence" value="ECO:0000318"/>
    <property type="project" value="GO_Central"/>
</dbReference>
<dbReference type="Gene3D" id="3.60.21.10">
    <property type="match status" value="1"/>
</dbReference>
<comment type="catalytic activity">
    <reaction evidence="1">
        <text>O-phospho-L-threonyl-[protein] + H2O = L-threonyl-[protein] + phosphate</text>
        <dbReference type="Rhea" id="RHEA:47004"/>
        <dbReference type="Rhea" id="RHEA-COMP:11060"/>
        <dbReference type="Rhea" id="RHEA-COMP:11605"/>
        <dbReference type="ChEBI" id="CHEBI:15377"/>
        <dbReference type="ChEBI" id="CHEBI:30013"/>
        <dbReference type="ChEBI" id="CHEBI:43474"/>
        <dbReference type="ChEBI" id="CHEBI:61977"/>
        <dbReference type="EC" id="3.1.3.16"/>
    </reaction>
</comment>
<dbReference type="Pfam" id="PF24681">
    <property type="entry name" value="Kelch_KLHDC2_KLHL20_DRC7"/>
    <property type="match status" value="1"/>
</dbReference>
<dbReference type="InterPro" id="IPR004843">
    <property type="entry name" value="Calcineurin-like_PHP"/>
</dbReference>
<sequence length="771" mass="87421">MTDSFQKVKVYGQLPSERFGHTMTYIEKGKAILFGGKECQIQDTTNSTGIYRFAEDIFSLDILTKQWNSVKVQGTVPKPRAAHAAVCIEINQIVIYGGETGGGSLASDDLYLLDLRSADDIGEWSVVSVVGITPGRRYGHTLTYSKPFLIIFGGSTGQEPINDCWCINVEKNPFVWVKIECQSEQPMARVYHSASVCTNDVANETLIIFGGRSKDQQALNDTWALKRHRDGRWDWMRIIYKPDKEQPKGRYQHTSLFFYSMLFIIGGKTGNLNEMLTINVFDTQTQEWSKFKSIQRFKHSSWIVETNIFIYGGFGLSSPDIPTGAISLINLNNLLLPSKPLSNKLAQYALKNPRSTASCRTQNCQIITQKPYIKNQVEPSFKFSNQAIVAEEHNQSKSQNKKPMPPQIVQLKNIADLFLNKLLQPKTILNLQENTKFLFKAQDIILLCDQAEAIIKEQPILLRCNAPIKIFGDIYGQYSDLMRFFDLWGSPFLDGKDGDIEAFDYMFLGNFVDRGSHSLETICLLLALKVRYPDSIHLIRGNHEDKQINNQFGFSEECAMRLNEDPNADDSVFARVNRLFEWLPLAAIVEGKAFCVHGGIGGFLAYATQIENIKRPLEIVHEVTNYEEQIVIDILWSDPTDSDADFGIQPNLTRDPNGNSNLVKFGPDRVIQFLLVNQLNLIIRSHECVMDGFERFAGGQLLTVNSTIDECGKHKNKGAILVIKKNLEIVPKLIDPKPYNSNNWIENDESINDRSPLSPHWKNQSQRRCYK</sequence>
<dbReference type="SUPFAM" id="SSF117281">
    <property type="entry name" value="Kelch motif"/>
    <property type="match status" value="1"/>
</dbReference>
<reference evidence="3 4" key="1">
    <citation type="journal article" date="2006" name="Nature">
        <title>Global trends of whole-genome duplications revealed by the ciliate Paramecium tetraurelia.</title>
        <authorList>
            <consortium name="Genoscope"/>
            <person name="Aury J.-M."/>
            <person name="Jaillon O."/>
            <person name="Duret L."/>
            <person name="Noel B."/>
            <person name="Jubin C."/>
            <person name="Porcel B.M."/>
            <person name="Segurens B."/>
            <person name="Daubin V."/>
            <person name="Anthouard V."/>
            <person name="Aiach N."/>
            <person name="Arnaiz O."/>
            <person name="Billaut A."/>
            <person name="Beisson J."/>
            <person name="Blanc I."/>
            <person name="Bouhouche K."/>
            <person name="Camara F."/>
            <person name="Duharcourt S."/>
            <person name="Guigo R."/>
            <person name="Gogendeau D."/>
            <person name="Katinka M."/>
            <person name="Keller A.-M."/>
            <person name="Kissmehl R."/>
            <person name="Klotz C."/>
            <person name="Koll F."/>
            <person name="Le Moue A."/>
            <person name="Lepere C."/>
            <person name="Malinsky S."/>
            <person name="Nowacki M."/>
            <person name="Nowak J.K."/>
            <person name="Plattner H."/>
            <person name="Poulain J."/>
            <person name="Ruiz F."/>
            <person name="Serrano V."/>
            <person name="Zagulski M."/>
            <person name="Dessen P."/>
            <person name="Betermier M."/>
            <person name="Weissenbach J."/>
            <person name="Scarpelli C."/>
            <person name="Schachter V."/>
            <person name="Sperling L."/>
            <person name="Meyer E."/>
            <person name="Cohen J."/>
            <person name="Wincker P."/>
        </authorList>
    </citation>
    <scope>NUCLEOTIDE SEQUENCE [LARGE SCALE GENOMIC DNA]</scope>
    <source>
        <strain evidence="3 4">Stock d4-2</strain>
    </source>
</reference>
<accession>A0BV09</accession>
<keyword evidence="4" id="KW-1185">Reference proteome</keyword>
<dbReference type="HOGENOM" id="CLU_004962_7_1_1"/>
<dbReference type="PRINTS" id="PR00114">
    <property type="entry name" value="STPHPHTASE"/>
</dbReference>
<dbReference type="GO" id="GO:0005737">
    <property type="term" value="C:cytoplasm"/>
    <property type="evidence" value="ECO:0000318"/>
    <property type="project" value="GO_Central"/>
</dbReference>
<dbReference type="GO" id="GO:0004722">
    <property type="term" value="F:protein serine/threonine phosphatase activity"/>
    <property type="evidence" value="ECO:0000318"/>
    <property type="project" value="GO_Central"/>
</dbReference>
<dbReference type="Gene3D" id="2.120.10.80">
    <property type="entry name" value="Kelch-type beta propeller"/>
    <property type="match status" value="2"/>
</dbReference>
<dbReference type="Proteomes" id="UP000000600">
    <property type="component" value="Unassembled WGS sequence"/>
</dbReference>
<keyword evidence="1" id="KW-0378">Hydrolase</keyword>
<dbReference type="KEGG" id="ptm:GSPATT00005622001"/>
<dbReference type="InterPro" id="IPR006186">
    <property type="entry name" value="Ser/Thr-sp_prot-phosphatase"/>
</dbReference>
<name>A0BV09_PARTE</name>
<dbReference type="InterPro" id="IPR015915">
    <property type="entry name" value="Kelch-typ_b-propeller"/>
</dbReference>
<dbReference type="GeneID" id="5015558"/>
<evidence type="ECO:0000313" key="4">
    <source>
        <dbReference type="Proteomes" id="UP000000600"/>
    </source>
</evidence>
<dbReference type="OrthoDB" id="309851at2759"/>
<gene>
    <name evidence="3" type="ORF">GSPATT00005622001</name>
</gene>